<dbReference type="EMBL" id="JABFUD020000023">
    <property type="protein sequence ID" value="KAI5061686.1"/>
    <property type="molecule type" value="Genomic_DNA"/>
</dbReference>
<keyword evidence="2" id="KW-1185">Reference proteome</keyword>
<gene>
    <name evidence="1" type="ORF">GOP47_0024191</name>
</gene>
<sequence>MWNACGGSPGLHSPYVSIQVESLVMEMITEGEELSVVRSRGSTLIAGHKYRVSPFMVQAPCKGPWWFGAGVSVDSIRNYYIPPAIDDLVKDLKEGKYCILCGSRQSGKSTSVLAAIDRIWNESH</sequence>
<name>A0A9D4U4Z5_ADICA</name>
<protein>
    <submittedName>
        <fullName evidence="1">Uncharacterized protein</fullName>
    </submittedName>
</protein>
<proteinExistence type="predicted"/>
<reference evidence="1" key="1">
    <citation type="submission" date="2021-01" db="EMBL/GenBank/DDBJ databases">
        <title>Adiantum capillus-veneris genome.</title>
        <authorList>
            <person name="Fang Y."/>
            <person name="Liao Q."/>
        </authorList>
    </citation>
    <scope>NUCLEOTIDE SEQUENCE</scope>
    <source>
        <strain evidence="1">H3</strain>
        <tissue evidence="1">Leaf</tissue>
    </source>
</reference>
<dbReference type="OrthoDB" id="2387658at2759"/>
<evidence type="ECO:0000313" key="2">
    <source>
        <dbReference type="Proteomes" id="UP000886520"/>
    </source>
</evidence>
<dbReference type="AlphaFoldDB" id="A0A9D4U4Z5"/>
<comment type="caution">
    <text evidence="1">The sequence shown here is derived from an EMBL/GenBank/DDBJ whole genome shotgun (WGS) entry which is preliminary data.</text>
</comment>
<evidence type="ECO:0000313" key="1">
    <source>
        <dbReference type="EMBL" id="KAI5061686.1"/>
    </source>
</evidence>
<organism evidence="1 2">
    <name type="scientific">Adiantum capillus-veneris</name>
    <name type="common">Maidenhair fern</name>
    <dbReference type="NCBI Taxonomy" id="13818"/>
    <lineage>
        <taxon>Eukaryota</taxon>
        <taxon>Viridiplantae</taxon>
        <taxon>Streptophyta</taxon>
        <taxon>Embryophyta</taxon>
        <taxon>Tracheophyta</taxon>
        <taxon>Polypodiopsida</taxon>
        <taxon>Polypodiidae</taxon>
        <taxon>Polypodiales</taxon>
        <taxon>Pteridineae</taxon>
        <taxon>Pteridaceae</taxon>
        <taxon>Vittarioideae</taxon>
        <taxon>Adiantum</taxon>
    </lineage>
</organism>
<accession>A0A9D4U4Z5</accession>
<dbReference type="Proteomes" id="UP000886520">
    <property type="component" value="Chromosome 23"/>
</dbReference>